<keyword evidence="17" id="KW-1185">Reference proteome</keyword>
<evidence type="ECO:0000256" key="5">
    <source>
        <dbReference type="ARBA" id="ARBA00022801"/>
    </source>
</evidence>
<keyword evidence="7 12" id="KW-0805">Transcription regulation</keyword>
<reference evidence="16 17" key="1">
    <citation type="submission" date="2019-03" db="EMBL/GenBank/DDBJ databases">
        <title>Systems level insights into methane cycling in arid and semi-arid ecosystems.</title>
        <authorList>
            <person name="Kalyuzhnaya M."/>
        </authorList>
    </citation>
    <scope>NUCLEOTIDE SEQUENCE [LARGE SCALE GENOMIC DNA]</scope>
    <source>
        <strain evidence="16 17">S-1</strain>
    </source>
</reference>
<evidence type="ECO:0000313" key="16">
    <source>
        <dbReference type="EMBL" id="TCV88326.1"/>
    </source>
</evidence>
<evidence type="ECO:0000256" key="12">
    <source>
        <dbReference type="HAMAP-Rule" id="MF_00015"/>
    </source>
</evidence>
<dbReference type="Proteomes" id="UP000295649">
    <property type="component" value="Unassembled WGS sequence"/>
</dbReference>
<evidence type="ECO:0000256" key="8">
    <source>
        <dbReference type="ARBA" id="ARBA00023125"/>
    </source>
</evidence>
<keyword evidence="5 12" id="KW-0378">Hydrolase</keyword>
<comment type="caution">
    <text evidence="16">The sequence shown here is derived from an EMBL/GenBank/DDBJ whole genome shotgun (WGS) entry which is preliminary data.</text>
</comment>
<dbReference type="NCBIfam" id="TIGR00498">
    <property type="entry name" value="lexA"/>
    <property type="match status" value="1"/>
</dbReference>
<evidence type="ECO:0000256" key="11">
    <source>
        <dbReference type="ARBA" id="ARBA00023236"/>
    </source>
</evidence>
<accession>A0ABY2CSX0</accession>
<dbReference type="PRINTS" id="PR00726">
    <property type="entry name" value="LEXASERPTASE"/>
</dbReference>
<evidence type="ECO:0000256" key="13">
    <source>
        <dbReference type="RuleBase" id="RU003991"/>
    </source>
</evidence>
<dbReference type="EMBL" id="SMCN01000001">
    <property type="protein sequence ID" value="TCV88326.1"/>
    <property type="molecule type" value="Genomic_DNA"/>
</dbReference>
<evidence type="ECO:0000256" key="1">
    <source>
        <dbReference type="ARBA" id="ARBA00007484"/>
    </source>
</evidence>
<feature type="DNA-binding region" description="H-T-H motif" evidence="12">
    <location>
        <begin position="37"/>
        <end position="57"/>
    </location>
</feature>
<gene>
    <name evidence="12" type="primary">lexA</name>
    <name evidence="16" type="ORF">EDE11_101113</name>
</gene>
<organism evidence="16 17">
    <name type="scientific">Methylomonas methanica</name>
    <dbReference type="NCBI Taxonomy" id="421"/>
    <lineage>
        <taxon>Bacteria</taxon>
        <taxon>Pseudomonadati</taxon>
        <taxon>Pseudomonadota</taxon>
        <taxon>Gammaproteobacteria</taxon>
        <taxon>Methylococcales</taxon>
        <taxon>Methylococcaceae</taxon>
        <taxon>Methylomonas</taxon>
    </lineage>
</organism>
<dbReference type="InterPro" id="IPR006200">
    <property type="entry name" value="LexA"/>
</dbReference>
<keyword evidence="9 12" id="KW-0804">Transcription</keyword>
<evidence type="ECO:0000256" key="9">
    <source>
        <dbReference type="ARBA" id="ARBA00023163"/>
    </source>
</evidence>
<feature type="active site" description="For autocatalytic cleavage activity" evidence="12">
    <location>
        <position position="174"/>
    </location>
</feature>
<evidence type="ECO:0000256" key="3">
    <source>
        <dbReference type="ARBA" id="ARBA00022705"/>
    </source>
</evidence>
<sequence length="219" mass="24774">MLLQNKYRTDMTLTRKQQEIFDFLLQNQEQFSHPPTLEELCAAMGLKSRGSLHSQIKALIDANLIEAPERKQRGIRLTEHAKSLVNKTAASGMLPFVGTIAAGRPIEAIENISYMAVPEELKTENPCYVLKVKGDSMQEEGIFDGDWVIIEQRSHARNGEIVVALVEKAEATLKFIEQYPHETLLIPANSSMQAMRYRPEQVEIQGVLVGQMRSYTNHH</sequence>
<feature type="domain" description="Peptidase S24/S26A/S26B/S26C" evidence="14">
    <location>
        <begin position="95"/>
        <end position="209"/>
    </location>
</feature>
<dbReference type="Pfam" id="PF01726">
    <property type="entry name" value="LexA_DNA_bind"/>
    <property type="match status" value="1"/>
</dbReference>
<keyword evidence="6 12" id="KW-0068">Autocatalytic cleavage</keyword>
<dbReference type="InterPro" id="IPR015927">
    <property type="entry name" value="Peptidase_S24_S26A/B/C"/>
</dbReference>
<dbReference type="PANTHER" id="PTHR33516:SF2">
    <property type="entry name" value="LEXA REPRESSOR-RELATED"/>
    <property type="match status" value="1"/>
</dbReference>
<name>A0ABY2CSX0_METMH</name>
<evidence type="ECO:0000256" key="4">
    <source>
        <dbReference type="ARBA" id="ARBA00022763"/>
    </source>
</evidence>
<evidence type="ECO:0000259" key="15">
    <source>
        <dbReference type="Pfam" id="PF01726"/>
    </source>
</evidence>
<keyword evidence="2 12" id="KW-0678">Repressor</keyword>
<dbReference type="Pfam" id="PF00717">
    <property type="entry name" value="Peptidase_S24"/>
    <property type="match status" value="1"/>
</dbReference>
<dbReference type="SUPFAM" id="SSF51306">
    <property type="entry name" value="LexA/Signal peptidase"/>
    <property type="match status" value="1"/>
</dbReference>
<proteinExistence type="inferred from homology"/>
<dbReference type="InterPro" id="IPR036388">
    <property type="entry name" value="WH-like_DNA-bd_sf"/>
</dbReference>
<feature type="active site" description="For autocatalytic cleavage activity" evidence="12">
    <location>
        <position position="136"/>
    </location>
</feature>
<comment type="subunit">
    <text evidence="12">Homodimer.</text>
</comment>
<evidence type="ECO:0000259" key="14">
    <source>
        <dbReference type="Pfam" id="PF00717"/>
    </source>
</evidence>
<keyword evidence="11 12" id="KW-0742">SOS response</keyword>
<dbReference type="PANTHER" id="PTHR33516">
    <property type="entry name" value="LEXA REPRESSOR"/>
    <property type="match status" value="1"/>
</dbReference>
<evidence type="ECO:0000256" key="2">
    <source>
        <dbReference type="ARBA" id="ARBA00022491"/>
    </source>
</evidence>
<evidence type="ECO:0000313" key="17">
    <source>
        <dbReference type="Proteomes" id="UP000295649"/>
    </source>
</evidence>
<feature type="site" description="Cleavage; by autolysis" evidence="12">
    <location>
        <begin position="102"/>
        <end position="103"/>
    </location>
</feature>
<keyword evidence="10 12" id="KW-0234">DNA repair</keyword>
<dbReference type="InterPro" id="IPR006197">
    <property type="entry name" value="Peptidase_S24_LexA"/>
</dbReference>
<keyword evidence="3 12" id="KW-0235">DNA replication</keyword>
<dbReference type="Gene3D" id="1.10.10.10">
    <property type="entry name" value="Winged helix-like DNA-binding domain superfamily/Winged helix DNA-binding domain"/>
    <property type="match status" value="1"/>
</dbReference>
<comment type="catalytic activity">
    <reaction evidence="12">
        <text>Hydrolysis of Ala-|-Gly bond in repressor LexA.</text>
        <dbReference type="EC" id="3.4.21.88"/>
    </reaction>
</comment>
<evidence type="ECO:0000256" key="7">
    <source>
        <dbReference type="ARBA" id="ARBA00023015"/>
    </source>
</evidence>
<keyword evidence="8 12" id="KW-0238">DNA-binding</keyword>
<dbReference type="HAMAP" id="MF_00015">
    <property type="entry name" value="LexA"/>
    <property type="match status" value="1"/>
</dbReference>
<dbReference type="CDD" id="cd06529">
    <property type="entry name" value="S24_LexA-like"/>
    <property type="match status" value="1"/>
</dbReference>
<dbReference type="InterPro" id="IPR036390">
    <property type="entry name" value="WH_DNA-bd_sf"/>
</dbReference>
<dbReference type="InterPro" id="IPR050077">
    <property type="entry name" value="LexA_repressor"/>
</dbReference>
<evidence type="ECO:0000256" key="6">
    <source>
        <dbReference type="ARBA" id="ARBA00022813"/>
    </source>
</evidence>
<dbReference type="SUPFAM" id="SSF46785">
    <property type="entry name" value="Winged helix' DNA-binding domain"/>
    <property type="match status" value="1"/>
</dbReference>
<comment type="similarity">
    <text evidence="1 12 13">Belongs to the peptidase S24 family.</text>
</comment>
<feature type="domain" description="LexA repressor DNA-binding" evidence="15">
    <location>
        <begin position="12"/>
        <end position="74"/>
    </location>
</feature>
<dbReference type="InterPro" id="IPR036286">
    <property type="entry name" value="LexA/Signal_pep-like_sf"/>
</dbReference>
<dbReference type="EC" id="3.4.21.88" evidence="12"/>
<evidence type="ECO:0000256" key="10">
    <source>
        <dbReference type="ARBA" id="ARBA00023204"/>
    </source>
</evidence>
<dbReference type="Gene3D" id="2.10.109.10">
    <property type="entry name" value="Umud Fragment, subunit A"/>
    <property type="match status" value="1"/>
</dbReference>
<dbReference type="InterPro" id="IPR006199">
    <property type="entry name" value="LexA_DNA-bd_dom"/>
</dbReference>
<protein>
    <recommendedName>
        <fullName evidence="12">LexA repressor</fullName>
        <ecNumber evidence="12">3.4.21.88</ecNumber>
    </recommendedName>
</protein>
<dbReference type="InterPro" id="IPR039418">
    <property type="entry name" value="LexA-like"/>
</dbReference>
<comment type="function">
    <text evidence="12">Represses a number of genes involved in the response to DNA damage (SOS response), including recA and lexA. In the presence of single-stranded DNA, RecA interacts with LexA causing an autocatalytic cleavage which disrupts the DNA-binding part of LexA, leading to derepression of the SOS regulon and eventually DNA repair.</text>
</comment>
<keyword evidence="4 12" id="KW-0227">DNA damage</keyword>